<evidence type="ECO:0000313" key="11">
    <source>
        <dbReference type="Proteomes" id="UP000729357"/>
    </source>
</evidence>
<dbReference type="GO" id="GO:0006974">
    <property type="term" value="P:DNA damage response"/>
    <property type="evidence" value="ECO:0007669"/>
    <property type="project" value="TreeGrafter"/>
</dbReference>
<comment type="caution">
    <text evidence="9">The sequence shown here is derived from an EMBL/GenBank/DDBJ whole genome shotgun (WGS) entry which is preliminary data.</text>
</comment>
<organism evidence="9 11">
    <name type="scientific">Aureobasidium melanogenum</name>
    <name type="common">Aureobasidium pullulans var. melanogenum</name>
    <dbReference type="NCBI Taxonomy" id="46634"/>
    <lineage>
        <taxon>Eukaryota</taxon>
        <taxon>Fungi</taxon>
        <taxon>Dikarya</taxon>
        <taxon>Ascomycota</taxon>
        <taxon>Pezizomycotina</taxon>
        <taxon>Dothideomycetes</taxon>
        <taxon>Dothideomycetidae</taxon>
        <taxon>Dothideales</taxon>
        <taxon>Saccotheciaceae</taxon>
        <taxon>Aureobasidium</taxon>
    </lineage>
</organism>
<dbReference type="AlphaFoldDB" id="A0A9P8F232"/>
<feature type="non-terminal residue" evidence="9">
    <location>
        <position position="93"/>
    </location>
</feature>
<dbReference type="PANTHER" id="PTHR24054:SF0">
    <property type="entry name" value="CASEIN KINASE II SUBUNIT ALPHA"/>
    <property type="match status" value="1"/>
</dbReference>
<evidence type="ECO:0000256" key="2">
    <source>
        <dbReference type="ARBA" id="ARBA00022527"/>
    </source>
</evidence>
<comment type="catalytic activity">
    <reaction evidence="8">
        <text>L-seryl-[protein] + ATP = O-phospho-L-seryl-[protein] + ADP + H(+)</text>
        <dbReference type="Rhea" id="RHEA:17989"/>
        <dbReference type="Rhea" id="RHEA-COMP:9863"/>
        <dbReference type="Rhea" id="RHEA-COMP:11604"/>
        <dbReference type="ChEBI" id="CHEBI:15378"/>
        <dbReference type="ChEBI" id="CHEBI:29999"/>
        <dbReference type="ChEBI" id="CHEBI:30616"/>
        <dbReference type="ChEBI" id="CHEBI:83421"/>
        <dbReference type="ChEBI" id="CHEBI:456216"/>
        <dbReference type="EC" id="2.7.11.1"/>
    </reaction>
</comment>
<evidence type="ECO:0000256" key="5">
    <source>
        <dbReference type="ARBA" id="ARBA00022777"/>
    </source>
</evidence>
<keyword evidence="4" id="KW-0547">Nucleotide-binding</keyword>
<dbReference type="GO" id="GO:0051726">
    <property type="term" value="P:regulation of cell cycle"/>
    <property type="evidence" value="ECO:0007669"/>
    <property type="project" value="TreeGrafter"/>
</dbReference>
<dbReference type="GO" id="GO:0005829">
    <property type="term" value="C:cytosol"/>
    <property type="evidence" value="ECO:0007669"/>
    <property type="project" value="TreeGrafter"/>
</dbReference>
<evidence type="ECO:0000256" key="7">
    <source>
        <dbReference type="ARBA" id="ARBA00047899"/>
    </source>
</evidence>
<dbReference type="SUPFAM" id="SSF56112">
    <property type="entry name" value="Protein kinase-like (PK-like)"/>
    <property type="match status" value="1"/>
</dbReference>
<dbReference type="Proteomes" id="UP000729357">
    <property type="component" value="Unassembled WGS sequence"/>
</dbReference>
<evidence type="ECO:0000256" key="4">
    <source>
        <dbReference type="ARBA" id="ARBA00022741"/>
    </source>
</evidence>
<feature type="non-terminal residue" evidence="9">
    <location>
        <position position="1"/>
    </location>
</feature>
<keyword evidence="5" id="KW-0418">Kinase</keyword>
<dbReference type="EMBL" id="JAHFXS010006856">
    <property type="protein sequence ID" value="KAG9929610.1"/>
    <property type="molecule type" value="Genomic_DNA"/>
</dbReference>
<evidence type="ECO:0000256" key="6">
    <source>
        <dbReference type="ARBA" id="ARBA00022840"/>
    </source>
</evidence>
<dbReference type="EMBL" id="JAHFXS010006858">
    <property type="protein sequence ID" value="KAG9929596.1"/>
    <property type="molecule type" value="Genomic_DNA"/>
</dbReference>
<evidence type="ECO:0000313" key="9">
    <source>
        <dbReference type="EMBL" id="KAG9929596.1"/>
    </source>
</evidence>
<dbReference type="EC" id="2.7.11.1" evidence="1"/>
<name>A0A9P8F232_AURME</name>
<evidence type="ECO:0000256" key="8">
    <source>
        <dbReference type="ARBA" id="ARBA00048679"/>
    </source>
</evidence>
<accession>A0A9P8F232</accession>
<dbReference type="PANTHER" id="PTHR24054">
    <property type="entry name" value="CASEIN KINASE II SUBUNIT ALPHA"/>
    <property type="match status" value="1"/>
</dbReference>
<dbReference type="GO" id="GO:0005956">
    <property type="term" value="C:protein kinase CK2 complex"/>
    <property type="evidence" value="ECO:0007669"/>
    <property type="project" value="TreeGrafter"/>
</dbReference>
<dbReference type="GO" id="GO:0006356">
    <property type="term" value="P:regulation of transcription by RNA polymerase I"/>
    <property type="evidence" value="ECO:0007669"/>
    <property type="project" value="TreeGrafter"/>
</dbReference>
<keyword evidence="2" id="KW-0723">Serine/threonine-protein kinase</keyword>
<dbReference type="GO" id="GO:0006359">
    <property type="term" value="P:regulation of transcription by RNA polymerase III"/>
    <property type="evidence" value="ECO:0007669"/>
    <property type="project" value="TreeGrafter"/>
</dbReference>
<proteinExistence type="predicted"/>
<protein>
    <recommendedName>
        <fullName evidence="1">non-specific serine/threonine protein kinase</fullName>
        <ecNumber evidence="1">2.7.11.1</ecNumber>
    </recommendedName>
</protein>
<dbReference type="InterPro" id="IPR011009">
    <property type="entry name" value="Kinase-like_dom_sf"/>
</dbReference>
<dbReference type="InterPro" id="IPR045216">
    <property type="entry name" value="CK2_alpha"/>
</dbReference>
<keyword evidence="11" id="KW-1185">Reference proteome</keyword>
<dbReference type="GO" id="GO:0005524">
    <property type="term" value="F:ATP binding"/>
    <property type="evidence" value="ECO:0007669"/>
    <property type="project" value="UniProtKB-KW"/>
</dbReference>
<dbReference type="Gene3D" id="1.10.510.10">
    <property type="entry name" value="Transferase(Phosphotransferase) domain 1"/>
    <property type="match status" value="1"/>
</dbReference>
<evidence type="ECO:0000256" key="1">
    <source>
        <dbReference type="ARBA" id="ARBA00012513"/>
    </source>
</evidence>
<reference evidence="9" key="1">
    <citation type="journal article" date="2021" name="J Fungi (Basel)">
        <title>Virulence traits and population genomics of the black yeast Aureobasidium melanogenum.</title>
        <authorList>
            <person name="Cernosa A."/>
            <person name="Sun X."/>
            <person name="Gostincar C."/>
            <person name="Fang C."/>
            <person name="Gunde-Cimerman N."/>
            <person name="Song Z."/>
        </authorList>
    </citation>
    <scope>NUCLEOTIDE SEQUENCE</scope>
    <source>
        <strain evidence="9">EXF-9298</strain>
    </source>
</reference>
<keyword evidence="3" id="KW-0808">Transferase</keyword>
<sequence length="93" mass="10773">AKVLGTEDLFDYLDKYDIELDAQYDDILGRFPKKNWHSFVNADNQRFVSNDAIDFLDNLLKYDHQERLTAKEAMAHAYFNPVRQAAQQNSGSS</sequence>
<evidence type="ECO:0000313" key="10">
    <source>
        <dbReference type="EMBL" id="KAG9929610.1"/>
    </source>
</evidence>
<gene>
    <name evidence="10" type="ORF">KCU98_g20821</name>
    <name evidence="9" type="ORF">KCU98_g20823</name>
</gene>
<dbReference type="GO" id="GO:0005634">
    <property type="term" value="C:nucleus"/>
    <property type="evidence" value="ECO:0007669"/>
    <property type="project" value="TreeGrafter"/>
</dbReference>
<evidence type="ECO:0000256" key="3">
    <source>
        <dbReference type="ARBA" id="ARBA00022679"/>
    </source>
</evidence>
<keyword evidence="6" id="KW-0067">ATP-binding</keyword>
<reference evidence="9" key="2">
    <citation type="submission" date="2021-08" db="EMBL/GenBank/DDBJ databases">
        <authorList>
            <person name="Gostincar C."/>
            <person name="Sun X."/>
            <person name="Song Z."/>
            <person name="Gunde-Cimerman N."/>
        </authorList>
    </citation>
    <scope>NUCLEOTIDE SEQUENCE</scope>
    <source>
        <strain evidence="9">EXF-9298</strain>
    </source>
</reference>
<comment type="catalytic activity">
    <reaction evidence="7">
        <text>L-threonyl-[protein] + ATP = O-phospho-L-threonyl-[protein] + ADP + H(+)</text>
        <dbReference type="Rhea" id="RHEA:46608"/>
        <dbReference type="Rhea" id="RHEA-COMP:11060"/>
        <dbReference type="Rhea" id="RHEA-COMP:11605"/>
        <dbReference type="ChEBI" id="CHEBI:15378"/>
        <dbReference type="ChEBI" id="CHEBI:30013"/>
        <dbReference type="ChEBI" id="CHEBI:30616"/>
        <dbReference type="ChEBI" id="CHEBI:61977"/>
        <dbReference type="ChEBI" id="CHEBI:456216"/>
        <dbReference type="EC" id="2.7.11.1"/>
    </reaction>
</comment>
<dbReference type="GO" id="GO:0004674">
    <property type="term" value="F:protein serine/threonine kinase activity"/>
    <property type="evidence" value="ECO:0007669"/>
    <property type="project" value="UniProtKB-KW"/>
</dbReference>